<keyword evidence="3" id="KW-1185">Reference proteome</keyword>
<feature type="compositionally biased region" description="Acidic residues" evidence="1">
    <location>
        <begin position="1"/>
        <end position="15"/>
    </location>
</feature>
<dbReference type="AlphaFoldDB" id="A0A182SUD7"/>
<evidence type="ECO:0000313" key="3">
    <source>
        <dbReference type="Proteomes" id="UP000075901"/>
    </source>
</evidence>
<dbReference type="VEuPathDB" id="VectorBase:AMAM013608"/>
<organism evidence="2 3">
    <name type="scientific">Anopheles maculatus</name>
    <dbReference type="NCBI Taxonomy" id="74869"/>
    <lineage>
        <taxon>Eukaryota</taxon>
        <taxon>Metazoa</taxon>
        <taxon>Ecdysozoa</taxon>
        <taxon>Arthropoda</taxon>
        <taxon>Hexapoda</taxon>
        <taxon>Insecta</taxon>
        <taxon>Pterygota</taxon>
        <taxon>Neoptera</taxon>
        <taxon>Endopterygota</taxon>
        <taxon>Diptera</taxon>
        <taxon>Nematocera</taxon>
        <taxon>Culicoidea</taxon>
        <taxon>Culicidae</taxon>
        <taxon>Anophelinae</taxon>
        <taxon>Anopheles</taxon>
        <taxon>Anopheles maculatus group</taxon>
    </lineage>
</organism>
<dbReference type="Proteomes" id="UP000075901">
    <property type="component" value="Unassembled WGS sequence"/>
</dbReference>
<reference evidence="3" key="1">
    <citation type="submission" date="2013-09" db="EMBL/GenBank/DDBJ databases">
        <title>The Genome Sequence of Anopheles maculatus species B.</title>
        <authorList>
            <consortium name="The Broad Institute Genomics Platform"/>
            <person name="Neafsey D.E."/>
            <person name="Besansky N."/>
            <person name="Howell P."/>
            <person name="Walton C."/>
            <person name="Young S.K."/>
            <person name="Zeng Q."/>
            <person name="Gargeya S."/>
            <person name="Fitzgerald M."/>
            <person name="Haas B."/>
            <person name="Abouelleil A."/>
            <person name="Allen A.W."/>
            <person name="Alvarado L."/>
            <person name="Arachchi H.M."/>
            <person name="Berlin A.M."/>
            <person name="Chapman S.B."/>
            <person name="Gainer-Dewar J."/>
            <person name="Goldberg J."/>
            <person name="Griggs A."/>
            <person name="Gujja S."/>
            <person name="Hansen M."/>
            <person name="Howarth C."/>
            <person name="Imamovic A."/>
            <person name="Ireland A."/>
            <person name="Larimer J."/>
            <person name="McCowan C."/>
            <person name="Murphy C."/>
            <person name="Pearson M."/>
            <person name="Poon T.W."/>
            <person name="Priest M."/>
            <person name="Roberts A."/>
            <person name="Saif S."/>
            <person name="Shea T."/>
            <person name="Sisk P."/>
            <person name="Sykes S."/>
            <person name="Wortman J."/>
            <person name="Nusbaum C."/>
            <person name="Birren B."/>
        </authorList>
    </citation>
    <scope>NUCLEOTIDE SEQUENCE [LARGE SCALE GENOMIC DNA]</scope>
    <source>
        <strain evidence="3">maculatus3</strain>
    </source>
</reference>
<feature type="region of interest" description="Disordered" evidence="1">
    <location>
        <begin position="1"/>
        <end position="89"/>
    </location>
</feature>
<evidence type="ECO:0000256" key="1">
    <source>
        <dbReference type="SAM" id="MobiDB-lite"/>
    </source>
</evidence>
<reference evidence="2" key="2">
    <citation type="submission" date="2020-05" db="UniProtKB">
        <authorList>
            <consortium name="EnsemblMetazoa"/>
        </authorList>
    </citation>
    <scope>IDENTIFICATION</scope>
    <source>
        <strain evidence="2">maculatus3</strain>
    </source>
</reference>
<proteinExistence type="predicted"/>
<protein>
    <submittedName>
        <fullName evidence="2">Uncharacterized protein</fullName>
    </submittedName>
</protein>
<feature type="compositionally biased region" description="Polar residues" evidence="1">
    <location>
        <begin position="21"/>
        <end position="43"/>
    </location>
</feature>
<feature type="compositionally biased region" description="Basic and acidic residues" evidence="1">
    <location>
        <begin position="56"/>
        <end position="65"/>
    </location>
</feature>
<name>A0A182SUD7_9DIPT</name>
<evidence type="ECO:0000313" key="2">
    <source>
        <dbReference type="EnsemblMetazoa" id="AMAM013608-PA"/>
    </source>
</evidence>
<feature type="compositionally biased region" description="Polar residues" evidence="1">
    <location>
        <begin position="75"/>
        <end position="87"/>
    </location>
</feature>
<sequence length="147" mass="16467">MDDVSSDTDNDDDTLDPINGDTLSEYTSISRRSSTAPSTSGTYLTPKKRKLAPTRSECEKEDQVRIEAVAEQTKEQSNPSATTVPSSHQEDQFDVYGKLIAHKLRSFDKLQVTFSQRLINEILYEAEMGFLTRNCKVVDMGSHGQDE</sequence>
<accession>A0A182SUD7</accession>
<dbReference type="EnsemblMetazoa" id="AMAM013608-RA">
    <property type="protein sequence ID" value="AMAM013608-PA"/>
    <property type="gene ID" value="AMAM013608"/>
</dbReference>